<comment type="catalytic activity">
    <reaction evidence="10">
        <text>D-glyceraldehyde 3-phosphate + pyruvate + H(+) = 1-deoxy-D-xylulose 5-phosphate + CO2</text>
        <dbReference type="Rhea" id="RHEA:12605"/>
        <dbReference type="ChEBI" id="CHEBI:15361"/>
        <dbReference type="ChEBI" id="CHEBI:15378"/>
        <dbReference type="ChEBI" id="CHEBI:16526"/>
        <dbReference type="ChEBI" id="CHEBI:57792"/>
        <dbReference type="ChEBI" id="CHEBI:59776"/>
        <dbReference type="EC" id="2.2.1.7"/>
    </reaction>
</comment>
<evidence type="ECO:0000256" key="7">
    <source>
        <dbReference type="ARBA" id="ARBA00022977"/>
    </source>
</evidence>
<evidence type="ECO:0000256" key="5">
    <source>
        <dbReference type="ARBA" id="ARBA00022723"/>
    </source>
</evidence>
<comment type="cofactor">
    <cofactor evidence="10">
        <name>Mg(2+)</name>
        <dbReference type="ChEBI" id="CHEBI:18420"/>
    </cofactor>
    <text evidence="10">Binds 1 Mg(2+) ion per subunit.</text>
</comment>
<dbReference type="EC" id="2.2.1.7" evidence="10"/>
<feature type="binding site" evidence="10">
    <location>
        <position position="367"/>
    </location>
    <ligand>
        <name>thiamine diphosphate</name>
        <dbReference type="ChEBI" id="CHEBI:58937"/>
    </ligand>
</feature>
<accession>A1HQ60</accession>
<dbReference type="CDD" id="cd02007">
    <property type="entry name" value="TPP_DXS"/>
    <property type="match status" value="1"/>
</dbReference>
<feature type="binding site" evidence="10">
    <location>
        <begin position="115"/>
        <end position="117"/>
    </location>
    <ligand>
        <name>thiamine diphosphate</name>
        <dbReference type="ChEBI" id="CHEBI:58937"/>
    </ligand>
</feature>
<dbReference type="FunFam" id="3.40.50.970:FF:000030">
    <property type="entry name" value="1-deoxy-D-xylulose-5-phosphate synthase"/>
    <property type="match status" value="1"/>
</dbReference>
<reference evidence="12 13" key="2">
    <citation type="submission" date="2007-01" db="EMBL/GenBank/DDBJ databases">
        <title>Sequencing of the draft genome and assembly of Thermosinus carboxydivorans Nor1.</title>
        <authorList>
            <consortium name="US DOE Joint Genome Institute (JGI-PGF)"/>
            <person name="Copeland A."/>
            <person name="Lucas S."/>
            <person name="Lapidus A."/>
            <person name="Barry K."/>
            <person name="Glavina del Rio T."/>
            <person name="Dalin E."/>
            <person name="Tice H."/>
            <person name="Bruce D."/>
            <person name="Pitluck S."/>
            <person name="Richardson P."/>
        </authorList>
    </citation>
    <scope>NUCLEOTIDE SEQUENCE [LARGE SCALE GENOMIC DNA]</scope>
    <source>
        <strain evidence="12 13">Nor1</strain>
    </source>
</reference>
<dbReference type="RefSeq" id="WP_007289167.1">
    <property type="nucleotide sequence ID" value="NZ_AAWL01000006.1"/>
</dbReference>
<dbReference type="Pfam" id="PF13292">
    <property type="entry name" value="DXP_synthase_N"/>
    <property type="match status" value="1"/>
</dbReference>
<dbReference type="PANTHER" id="PTHR43322">
    <property type="entry name" value="1-D-DEOXYXYLULOSE 5-PHOSPHATE SYNTHASE-RELATED"/>
    <property type="match status" value="1"/>
</dbReference>
<dbReference type="SMART" id="SM00861">
    <property type="entry name" value="Transket_pyr"/>
    <property type="match status" value="1"/>
</dbReference>
<name>A1HQ60_9FIRM</name>
<dbReference type="InterPro" id="IPR009014">
    <property type="entry name" value="Transketo_C/PFOR_II"/>
</dbReference>
<feature type="binding site" evidence="10">
    <location>
        <position position="175"/>
    </location>
    <ligand>
        <name>Mg(2+)</name>
        <dbReference type="ChEBI" id="CHEBI:18420"/>
    </ligand>
</feature>
<dbReference type="GO" id="GO:0016114">
    <property type="term" value="P:terpenoid biosynthetic process"/>
    <property type="evidence" value="ECO:0007669"/>
    <property type="project" value="UniProtKB-UniRule"/>
</dbReference>
<dbReference type="AlphaFoldDB" id="A1HQ60"/>
<comment type="cofactor">
    <cofactor evidence="10">
        <name>thiamine diphosphate</name>
        <dbReference type="ChEBI" id="CHEBI:58937"/>
    </cofactor>
    <text evidence="10">Binds 1 thiamine pyrophosphate per subunit.</text>
</comment>
<evidence type="ECO:0000256" key="8">
    <source>
        <dbReference type="ARBA" id="ARBA00023052"/>
    </source>
</evidence>
<dbReference type="InterPro" id="IPR005475">
    <property type="entry name" value="Transketolase-like_Pyr-bd"/>
</dbReference>
<dbReference type="PROSITE" id="PS00802">
    <property type="entry name" value="TRANSKETOLASE_2"/>
    <property type="match status" value="1"/>
</dbReference>
<reference evidence="12 13" key="1">
    <citation type="submission" date="2007-01" db="EMBL/GenBank/DDBJ databases">
        <title>Annotation of the draft genome assembly of Thermosinus carboxydivorans Nor1.</title>
        <authorList>
            <consortium name="US DOE Joint Genome Institute (JGI-ORNL)"/>
            <person name="Larimer F."/>
            <person name="Land M."/>
            <person name="Hauser L."/>
        </authorList>
    </citation>
    <scope>NUCLEOTIDE SEQUENCE [LARGE SCALE GENOMIC DNA]</scope>
    <source>
        <strain evidence="12 13">Nor1</strain>
    </source>
</reference>
<dbReference type="HAMAP" id="MF_00315">
    <property type="entry name" value="DXP_synth"/>
    <property type="match status" value="1"/>
</dbReference>
<dbReference type="InterPro" id="IPR020826">
    <property type="entry name" value="Transketolase_BS"/>
</dbReference>
<keyword evidence="6 10" id="KW-0460">Magnesium</keyword>
<dbReference type="NCBIfam" id="NF003933">
    <property type="entry name" value="PRK05444.2-2"/>
    <property type="match status" value="1"/>
</dbReference>
<dbReference type="FunFam" id="3.40.50.920:FF:000002">
    <property type="entry name" value="1-deoxy-D-xylulose-5-phosphate synthase"/>
    <property type="match status" value="1"/>
</dbReference>
<evidence type="ECO:0000256" key="6">
    <source>
        <dbReference type="ARBA" id="ARBA00022842"/>
    </source>
</evidence>
<feature type="binding site" evidence="10">
    <location>
        <position position="74"/>
    </location>
    <ligand>
        <name>thiamine diphosphate</name>
        <dbReference type="ChEBI" id="CHEBI:58937"/>
    </ligand>
</feature>
<feature type="binding site" evidence="10">
    <location>
        <begin position="147"/>
        <end position="148"/>
    </location>
    <ligand>
        <name>thiamine diphosphate</name>
        <dbReference type="ChEBI" id="CHEBI:58937"/>
    </ligand>
</feature>
<evidence type="ECO:0000256" key="4">
    <source>
        <dbReference type="ARBA" id="ARBA00022679"/>
    </source>
</evidence>
<dbReference type="InterPro" id="IPR029061">
    <property type="entry name" value="THDP-binding"/>
</dbReference>
<comment type="pathway">
    <text evidence="1 10">Metabolic intermediate biosynthesis; 1-deoxy-D-xylulose 5-phosphate biosynthesis; 1-deoxy-D-xylulose 5-phosphate from D-glyceraldehyde 3-phosphate and pyruvate: step 1/1.</text>
</comment>
<keyword evidence="13" id="KW-1185">Reference proteome</keyword>
<feature type="binding site" evidence="10">
    <location>
        <position position="286"/>
    </location>
    <ligand>
        <name>thiamine diphosphate</name>
        <dbReference type="ChEBI" id="CHEBI:58937"/>
    </ligand>
</feature>
<dbReference type="GO" id="GO:0009228">
    <property type="term" value="P:thiamine biosynthetic process"/>
    <property type="evidence" value="ECO:0007669"/>
    <property type="project" value="UniProtKB-UniRule"/>
</dbReference>
<feature type="domain" description="Transketolase-like pyrimidine-binding" evidence="11">
    <location>
        <begin position="316"/>
        <end position="480"/>
    </location>
</feature>
<dbReference type="NCBIfam" id="TIGR00204">
    <property type="entry name" value="dxs"/>
    <property type="match status" value="1"/>
</dbReference>
<comment type="similarity">
    <text evidence="2 10">Belongs to the transketolase family. DXPS subfamily.</text>
</comment>
<dbReference type="UniPathway" id="UPA00064">
    <property type="reaction ID" value="UER00091"/>
</dbReference>
<dbReference type="GO" id="GO:0019288">
    <property type="term" value="P:isopentenyl diphosphate biosynthetic process, methylerythritol 4-phosphate pathway"/>
    <property type="evidence" value="ECO:0007669"/>
    <property type="project" value="TreeGrafter"/>
</dbReference>
<dbReference type="PANTHER" id="PTHR43322:SF5">
    <property type="entry name" value="1-DEOXY-D-XYLULOSE-5-PHOSPHATE SYNTHASE, CHLOROPLASTIC"/>
    <property type="match status" value="1"/>
</dbReference>
<dbReference type="CDD" id="cd07033">
    <property type="entry name" value="TPP_PYR_DXS_TK_like"/>
    <property type="match status" value="1"/>
</dbReference>
<organism evidence="12 13">
    <name type="scientific">Thermosinus carboxydivorans Nor1</name>
    <dbReference type="NCBI Taxonomy" id="401526"/>
    <lineage>
        <taxon>Bacteria</taxon>
        <taxon>Bacillati</taxon>
        <taxon>Bacillota</taxon>
        <taxon>Negativicutes</taxon>
        <taxon>Selenomonadales</taxon>
        <taxon>Sporomusaceae</taxon>
        <taxon>Thermosinus</taxon>
    </lineage>
</organism>
<evidence type="ECO:0000313" key="13">
    <source>
        <dbReference type="Proteomes" id="UP000005139"/>
    </source>
</evidence>
<dbReference type="GO" id="GO:0008661">
    <property type="term" value="F:1-deoxy-D-xylulose-5-phosphate synthase activity"/>
    <property type="evidence" value="ECO:0007669"/>
    <property type="project" value="UniProtKB-UniRule"/>
</dbReference>
<gene>
    <name evidence="10" type="primary">dxs</name>
    <name evidence="12" type="ORF">TcarDRAFT_1596</name>
</gene>
<dbReference type="SUPFAM" id="SSF52922">
    <property type="entry name" value="TK C-terminal domain-like"/>
    <property type="match status" value="1"/>
</dbReference>
<protein>
    <recommendedName>
        <fullName evidence="10">1-deoxy-D-xylulose-5-phosphate synthase</fullName>
        <ecNumber evidence="10">2.2.1.7</ecNumber>
    </recommendedName>
    <alternativeName>
        <fullName evidence="10">1-deoxyxylulose-5-phosphate synthase</fullName>
        <shortName evidence="10">DXP synthase</shortName>
        <shortName evidence="10">DXPS</shortName>
    </alternativeName>
</protein>
<evidence type="ECO:0000259" key="11">
    <source>
        <dbReference type="SMART" id="SM00861"/>
    </source>
</evidence>
<keyword evidence="7 10" id="KW-0784">Thiamine biosynthesis</keyword>
<dbReference type="InterPro" id="IPR033248">
    <property type="entry name" value="Transketolase_C"/>
</dbReference>
<comment type="caution">
    <text evidence="12">The sequence shown here is derived from an EMBL/GenBank/DDBJ whole genome shotgun (WGS) entry which is preliminary data.</text>
</comment>
<proteinExistence type="inferred from homology"/>
<dbReference type="GO" id="GO:0000287">
    <property type="term" value="F:magnesium ion binding"/>
    <property type="evidence" value="ECO:0007669"/>
    <property type="project" value="UniProtKB-UniRule"/>
</dbReference>
<sequence>MTKLLDTMEQPGDLKKLSLNELENLASEVRELLIHTVAKTGGHLAPNLGVVELTIAIHKVFDSPRDKIIWDVGHQAYVHKLLTGRRAQFETLRQLGGLSGFPKRSESEHDVFGTGHSSTSISSALGMALARDLLGAKYHVVAVIGDGSLTGGQAYEALNHAGHMGSNLTVILNDNEMSIAKNVGAMSQYLARMRTAPTYSRVKHDIEYLLRRIPAIGDSVAKTAERVKDSLKYLLVPGVIFEELGFTYIGPIDGHNIASLVDVLQQAKNVRGPVLIHVLTQKGKGYRPAECNADKFHGVGPFCVETGEIIKNGVNPTYTAVFGDALVELAEKDDRIIAITAAMPEGTGLKKFAARFPARFFDVGIAEPHAVTMAAGMATQGLRPVVAIYSTFLQRAYDQIVHDVCLQNLPVVFALDRAGIVGEDGPTHHGVFDLSFLRHIPNMVIMAPKDENELRHMLHTALKLNCPVAIRYPRGNGVGVSLDKVFSLLEVGKAEIVQQGGKLTFLALGAMVGPCLEAAAILEKRGIKAGVVNARFAKPFDAALIRALARDPGMLVTVEDNVLTGGFGSAVLEYINSQNLQWVKLLRLGLPDTFVEHGSRQELLAKHGLDGAGIAAAVQNFINEYGVR</sequence>
<dbReference type="Proteomes" id="UP000005139">
    <property type="component" value="Unassembled WGS sequence"/>
</dbReference>
<keyword evidence="5 10" id="KW-0479">Metal-binding</keyword>
<dbReference type="Gene3D" id="3.40.50.920">
    <property type="match status" value="1"/>
</dbReference>
<evidence type="ECO:0000313" key="12">
    <source>
        <dbReference type="EMBL" id="EAX47907.1"/>
    </source>
</evidence>
<dbReference type="Pfam" id="PF02779">
    <property type="entry name" value="Transket_pyr"/>
    <property type="match status" value="1"/>
</dbReference>
<evidence type="ECO:0000256" key="1">
    <source>
        <dbReference type="ARBA" id="ARBA00004980"/>
    </source>
</evidence>
<keyword evidence="8 10" id="KW-0786">Thiamine pyrophosphate</keyword>
<dbReference type="InterPro" id="IPR005477">
    <property type="entry name" value="Dxylulose-5-P_synthase"/>
</dbReference>
<comment type="function">
    <text evidence="10">Catalyzes the acyloin condensation reaction between C atoms 2 and 3 of pyruvate and glyceraldehyde 3-phosphate to yield 1-deoxy-D-xylulose-5-phosphate (DXP).</text>
</comment>
<dbReference type="eggNOG" id="COG1154">
    <property type="taxonomic scope" value="Bacteria"/>
</dbReference>
<feature type="binding site" evidence="10">
    <location>
        <position position="146"/>
    </location>
    <ligand>
        <name>Mg(2+)</name>
        <dbReference type="ChEBI" id="CHEBI:18420"/>
    </ligand>
</feature>
<dbReference type="Gene3D" id="3.40.50.970">
    <property type="match status" value="2"/>
</dbReference>
<evidence type="ECO:0000256" key="2">
    <source>
        <dbReference type="ARBA" id="ARBA00011081"/>
    </source>
</evidence>
<dbReference type="GO" id="GO:0005829">
    <property type="term" value="C:cytosol"/>
    <property type="evidence" value="ECO:0007669"/>
    <property type="project" value="TreeGrafter"/>
</dbReference>
<dbReference type="SUPFAM" id="SSF52518">
    <property type="entry name" value="Thiamin diphosphate-binding fold (THDP-binding)"/>
    <property type="match status" value="2"/>
</dbReference>
<evidence type="ECO:0000256" key="3">
    <source>
        <dbReference type="ARBA" id="ARBA00011738"/>
    </source>
</evidence>
<keyword evidence="9 10" id="KW-0414">Isoprene biosynthesis</keyword>
<dbReference type="PROSITE" id="PS00801">
    <property type="entry name" value="TRANSKETOLASE_1"/>
    <property type="match status" value="1"/>
</dbReference>
<dbReference type="InterPro" id="IPR049557">
    <property type="entry name" value="Transketolase_CS"/>
</dbReference>
<comment type="subunit">
    <text evidence="3 10">Homodimer.</text>
</comment>
<dbReference type="Pfam" id="PF02780">
    <property type="entry name" value="Transketolase_C"/>
    <property type="match status" value="1"/>
</dbReference>
<evidence type="ECO:0000256" key="9">
    <source>
        <dbReference type="ARBA" id="ARBA00023229"/>
    </source>
</evidence>
<dbReference type="GO" id="GO:0030976">
    <property type="term" value="F:thiamine pyrophosphate binding"/>
    <property type="evidence" value="ECO:0007669"/>
    <property type="project" value="UniProtKB-UniRule"/>
</dbReference>
<keyword evidence="4 10" id="KW-0808">Transferase</keyword>
<evidence type="ECO:0000256" key="10">
    <source>
        <dbReference type="HAMAP-Rule" id="MF_00315"/>
    </source>
</evidence>
<dbReference type="EMBL" id="AAWL01000006">
    <property type="protein sequence ID" value="EAX47907.1"/>
    <property type="molecule type" value="Genomic_DNA"/>
</dbReference>
<feature type="binding site" evidence="10">
    <location>
        <position position="175"/>
    </location>
    <ligand>
        <name>thiamine diphosphate</name>
        <dbReference type="ChEBI" id="CHEBI:58937"/>
    </ligand>
</feature>